<feature type="domain" description="Outer membrane protein beta-barrel" evidence="3">
    <location>
        <begin position="21"/>
        <end position="210"/>
    </location>
</feature>
<name>A0A1C3ECA3_9GAMM</name>
<dbReference type="InterPro" id="IPR011250">
    <property type="entry name" value="OMP/PagP_B-barrel"/>
</dbReference>
<gene>
    <name evidence="4" type="ORF">A8L45_19130</name>
</gene>
<keyword evidence="5" id="KW-1185">Reference proteome</keyword>
<comment type="caution">
    <text evidence="4">The sequence shown here is derived from an EMBL/GenBank/DDBJ whole genome shotgun (WGS) entry which is preliminary data.</text>
</comment>
<dbReference type="OrthoDB" id="5906146at2"/>
<sequence>MKKIILAVAFQLIAFYSSATMAASYSIKDLYSSGKYYAGANYINSDYDIRDSDQKSRGIDGGTERVGAGFTAHAGFETLVMKNWMVGIEVEFTKYEGKRLTSKSINEPSKTAKAHGVGANIKADYYLNDEFFIGPQVGIQHVTLNTDVSAPNGSTNTFKSSDTMLTYGVQAGYHIRSDLTANVEFRRGKFSDRKSGLETDIESVMIGFEFKI</sequence>
<dbReference type="AlphaFoldDB" id="A0A1C3ECA3"/>
<dbReference type="Pfam" id="PF13505">
    <property type="entry name" value="OMP_b-brl"/>
    <property type="match status" value="1"/>
</dbReference>
<dbReference type="Gene3D" id="2.40.160.20">
    <property type="match status" value="1"/>
</dbReference>
<proteinExistence type="predicted"/>
<dbReference type="EMBL" id="LYBM01000046">
    <property type="protein sequence ID" value="ODA30830.1"/>
    <property type="molecule type" value="Genomic_DNA"/>
</dbReference>
<evidence type="ECO:0000313" key="5">
    <source>
        <dbReference type="Proteomes" id="UP000094936"/>
    </source>
</evidence>
<organism evidence="4 5">
    <name type="scientific">Veronia pacifica</name>
    <dbReference type="NCBI Taxonomy" id="1080227"/>
    <lineage>
        <taxon>Bacteria</taxon>
        <taxon>Pseudomonadati</taxon>
        <taxon>Pseudomonadota</taxon>
        <taxon>Gammaproteobacteria</taxon>
        <taxon>Vibrionales</taxon>
        <taxon>Vibrionaceae</taxon>
        <taxon>Veronia</taxon>
    </lineage>
</organism>
<evidence type="ECO:0000259" key="3">
    <source>
        <dbReference type="Pfam" id="PF13505"/>
    </source>
</evidence>
<protein>
    <recommendedName>
        <fullName evidence="3">Outer membrane protein beta-barrel domain-containing protein</fullName>
    </recommendedName>
</protein>
<reference evidence="4 5" key="1">
    <citation type="submission" date="2016-05" db="EMBL/GenBank/DDBJ databases">
        <title>Genomic Taxonomy of the Vibrionaceae.</title>
        <authorList>
            <person name="Gomez-Gil B."/>
            <person name="Enciso-Ibarra J."/>
        </authorList>
    </citation>
    <scope>NUCLEOTIDE SEQUENCE [LARGE SCALE GENOMIC DNA]</scope>
    <source>
        <strain evidence="4 5">CAIM 1920</strain>
    </source>
</reference>
<dbReference type="InterPro" id="IPR027385">
    <property type="entry name" value="Beta-barrel_OMP"/>
</dbReference>
<feature type="signal peptide" evidence="2">
    <location>
        <begin position="1"/>
        <end position="22"/>
    </location>
</feature>
<evidence type="ECO:0000256" key="2">
    <source>
        <dbReference type="SAM" id="SignalP"/>
    </source>
</evidence>
<evidence type="ECO:0000313" key="4">
    <source>
        <dbReference type="EMBL" id="ODA30830.1"/>
    </source>
</evidence>
<keyword evidence="1 2" id="KW-0732">Signal</keyword>
<evidence type="ECO:0000256" key="1">
    <source>
        <dbReference type="ARBA" id="ARBA00022729"/>
    </source>
</evidence>
<feature type="chain" id="PRO_5008672974" description="Outer membrane protein beta-barrel domain-containing protein" evidence="2">
    <location>
        <begin position="23"/>
        <end position="212"/>
    </location>
</feature>
<dbReference type="Proteomes" id="UP000094936">
    <property type="component" value="Unassembled WGS sequence"/>
</dbReference>
<dbReference type="SUPFAM" id="SSF56925">
    <property type="entry name" value="OMPA-like"/>
    <property type="match status" value="1"/>
</dbReference>
<accession>A0A1C3ECA3</accession>
<dbReference type="RefSeq" id="WP_068904960.1">
    <property type="nucleotide sequence ID" value="NZ_JBHUIF010000009.1"/>
</dbReference>